<accession>A0A2A9EM75</accession>
<dbReference type="CDD" id="cd07067">
    <property type="entry name" value="HP_PGM_like"/>
    <property type="match status" value="1"/>
</dbReference>
<dbReference type="PANTHER" id="PTHR48100:SF15">
    <property type="entry name" value="SEDOHEPTULOSE 1,7-BISPHOSPHATASE"/>
    <property type="match status" value="1"/>
</dbReference>
<dbReference type="InterPro" id="IPR013078">
    <property type="entry name" value="His_Pase_superF_clade-1"/>
</dbReference>
<organism evidence="3 4">
    <name type="scientific">Georgenia soli</name>
    <dbReference type="NCBI Taxonomy" id="638953"/>
    <lineage>
        <taxon>Bacteria</taxon>
        <taxon>Bacillati</taxon>
        <taxon>Actinomycetota</taxon>
        <taxon>Actinomycetes</taxon>
        <taxon>Micrococcales</taxon>
        <taxon>Bogoriellaceae</taxon>
        <taxon>Georgenia</taxon>
    </lineage>
</organism>
<protein>
    <submittedName>
        <fullName evidence="3">Putative phosphoglycerate mutase</fullName>
    </submittedName>
</protein>
<dbReference type="RefSeq" id="WP_098484011.1">
    <property type="nucleotide sequence ID" value="NZ_PDJI01000004.1"/>
</dbReference>
<dbReference type="SMART" id="SM00855">
    <property type="entry name" value="PGAM"/>
    <property type="match status" value="1"/>
</dbReference>
<proteinExistence type="predicted"/>
<reference evidence="3 4" key="1">
    <citation type="submission" date="2017-10" db="EMBL/GenBank/DDBJ databases">
        <title>Sequencing the genomes of 1000 actinobacteria strains.</title>
        <authorList>
            <person name="Klenk H.-P."/>
        </authorList>
    </citation>
    <scope>NUCLEOTIDE SEQUENCE [LARGE SCALE GENOMIC DNA]</scope>
    <source>
        <strain evidence="3 4">DSM 21838</strain>
    </source>
</reference>
<dbReference type="OrthoDB" id="4697614at2"/>
<evidence type="ECO:0000313" key="3">
    <source>
        <dbReference type="EMBL" id="PFG40018.1"/>
    </source>
</evidence>
<name>A0A2A9EM75_9MICO</name>
<evidence type="ECO:0000256" key="1">
    <source>
        <dbReference type="PIRSR" id="PIRSR613078-1"/>
    </source>
</evidence>
<dbReference type="AlphaFoldDB" id="A0A2A9EM75"/>
<dbReference type="PANTHER" id="PTHR48100">
    <property type="entry name" value="BROAD-SPECIFICITY PHOSPHATASE YOR283W-RELATED"/>
    <property type="match status" value="1"/>
</dbReference>
<dbReference type="Proteomes" id="UP000222106">
    <property type="component" value="Unassembled WGS sequence"/>
</dbReference>
<dbReference type="InterPro" id="IPR029033">
    <property type="entry name" value="His_PPase_superfam"/>
</dbReference>
<feature type="binding site" evidence="2">
    <location>
        <begin position="21"/>
        <end position="22"/>
    </location>
    <ligand>
        <name>substrate</name>
    </ligand>
</feature>
<feature type="binding site" evidence="2">
    <location>
        <begin position="79"/>
        <end position="82"/>
    </location>
    <ligand>
        <name>substrate</name>
    </ligand>
</feature>
<evidence type="ECO:0000256" key="2">
    <source>
        <dbReference type="PIRSR" id="PIRSR613078-2"/>
    </source>
</evidence>
<dbReference type="Pfam" id="PF00300">
    <property type="entry name" value="His_Phos_1"/>
    <property type="match status" value="1"/>
</dbReference>
<gene>
    <name evidence="3" type="ORF">ATJ97_2538</name>
</gene>
<comment type="caution">
    <text evidence="3">The sequence shown here is derived from an EMBL/GenBank/DDBJ whole genome shotgun (WGS) entry which is preliminary data.</text>
</comment>
<feature type="active site" description="Proton donor/acceptor" evidence="1">
    <location>
        <position position="79"/>
    </location>
</feature>
<evidence type="ECO:0000313" key="4">
    <source>
        <dbReference type="Proteomes" id="UP000222106"/>
    </source>
</evidence>
<dbReference type="SUPFAM" id="SSF53254">
    <property type="entry name" value="Phosphoglycerate mutase-like"/>
    <property type="match status" value="1"/>
</dbReference>
<dbReference type="EMBL" id="PDJI01000004">
    <property type="protein sequence ID" value="PFG40018.1"/>
    <property type="molecule type" value="Genomic_DNA"/>
</dbReference>
<dbReference type="InterPro" id="IPR050275">
    <property type="entry name" value="PGM_Phosphatase"/>
</dbReference>
<sequence length="196" mass="21461">MSDLVIVRHGETEWSLSGQHTGRTDIPLTARGEAQARQLLDNVGEHTFTKVLVSPRQRARRTAELAGIEDFETDDALVEWDYGEVEGVTTADVNARREAEGLPAWNLWTDGAPGGESVDDVVARVDGVLARVRGLLDDGDVLVVGHSHFSRMMVARWLGLPGRYGENFLLDAAHWAVLGHKRGAPVVKHWSVPPTA</sequence>
<keyword evidence="4" id="KW-1185">Reference proteome</keyword>
<dbReference type="Gene3D" id="3.40.50.1240">
    <property type="entry name" value="Phosphoglycerate mutase-like"/>
    <property type="match status" value="1"/>
</dbReference>
<feature type="active site" description="Tele-phosphohistidine intermediate" evidence="1">
    <location>
        <position position="9"/>
    </location>
</feature>
<dbReference type="GO" id="GO:0016791">
    <property type="term" value="F:phosphatase activity"/>
    <property type="evidence" value="ECO:0007669"/>
    <property type="project" value="TreeGrafter"/>
</dbReference>
<feature type="binding site" evidence="2">
    <location>
        <position position="58"/>
    </location>
    <ligand>
        <name>substrate</name>
    </ligand>
</feature>